<gene>
    <name evidence="2" type="ORF">CPB84DRAFT_971170</name>
</gene>
<protein>
    <recommendedName>
        <fullName evidence="4">Secreted protein</fullName>
    </recommendedName>
</protein>
<reference evidence="2" key="1">
    <citation type="submission" date="2020-11" db="EMBL/GenBank/DDBJ databases">
        <authorList>
            <consortium name="DOE Joint Genome Institute"/>
            <person name="Ahrendt S."/>
            <person name="Riley R."/>
            <person name="Andreopoulos W."/>
            <person name="LaButti K."/>
            <person name="Pangilinan J."/>
            <person name="Ruiz-duenas F.J."/>
            <person name="Barrasa J.M."/>
            <person name="Sanchez-Garcia M."/>
            <person name="Camarero S."/>
            <person name="Miyauchi S."/>
            <person name="Serrano A."/>
            <person name="Linde D."/>
            <person name="Babiker R."/>
            <person name="Drula E."/>
            <person name="Ayuso-Fernandez I."/>
            <person name="Pacheco R."/>
            <person name="Padilla G."/>
            <person name="Ferreira P."/>
            <person name="Barriuso J."/>
            <person name="Kellner H."/>
            <person name="Castanera R."/>
            <person name="Alfaro M."/>
            <person name="Ramirez L."/>
            <person name="Pisabarro A.G."/>
            <person name="Kuo A."/>
            <person name="Tritt A."/>
            <person name="Lipzen A."/>
            <person name="He G."/>
            <person name="Yan M."/>
            <person name="Ng V."/>
            <person name="Cullen D."/>
            <person name="Martin F."/>
            <person name="Rosso M.-N."/>
            <person name="Henrissat B."/>
            <person name="Hibbett D."/>
            <person name="Martinez A.T."/>
            <person name="Grigoriev I.V."/>
        </authorList>
    </citation>
    <scope>NUCLEOTIDE SEQUENCE</scope>
    <source>
        <strain evidence="2">AH 44721</strain>
    </source>
</reference>
<sequence>MILLMVLIHLRCCAVIWTFHMRLVSVFLNLAEVPSITGGSSPTFTYHAGCNSNLGPTNLASMQSTASATSAAQRFCCFHQN</sequence>
<evidence type="ECO:0000256" key="1">
    <source>
        <dbReference type="SAM" id="SignalP"/>
    </source>
</evidence>
<evidence type="ECO:0000313" key="2">
    <source>
        <dbReference type="EMBL" id="KAF8901391.1"/>
    </source>
</evidence>
<accession>A0A9P5NRD9</accession>
<name>A0A9P5NRD9_GYMJU</name>
<feature type="chain" id="PRO_5040476693" description="Secreted protein" evidence="1">
    <location>
        <begin position="19"/>
        <end position="81"/>
    </location>
</feature>
<dbReference type="EMBL" id="JADNYJ010000042">
    <property type="protein sequence ID" value="KAF8901391.1"/>
    <property type="molecule type" value="Genomic_DNA"/>
</dbReference>
<comment type="caution">
    <text evidence="2">The sequence shown here is derived from an EMBL/GenBank/DDBJ whole genome shotgun (WGS) entry which is preliminary data.</text>
</comment>
<feature type="signal peptide" evidence="1">
    <location>
        <begin position="1"/>
        <end position="18"/>
    </location>
</feature>
<dbReference type="Proteomes" id="UP000724874">
    <property type="component" value="Unassembled WGS sequence"/>
</dbReference>
<dbReference type="AlphaFoldDB" id="A0A9P5NRD9"/>
<proteinExistence type="predicted"/>
<organism evidence="2 3">
    <name type="scientific">Gymnopilus junonius</name>
    <name type="common">Spectacular rustgill mushroom</name>
    <name type="synonym">Gymnopilus spectabilis subsp. junonius</name>
    <dbReference type="NCBI Taxonomy" id="109634"/>
    <lineage>
        <taxon>Eukaryota</taxon>
        <taxon>Fungi</taxon>
        <taxon>Dikarya</taxon>
        <taxon>Basidiomycota</taxon>
        <taxon>Agaricomycotina</taxon>
        <taxon>Agaricomycetes</taxon>
        <taxon>Agaricomycetidae</taxon>
        <taxon>Agaricales</taxon>
        <taxon>Agaricineae</taxon>
        <taxon>Hymenogastraceae</taxon>
        <taxon>Gymnopilus</taxon>
    </lineage>
</organism>
<keyword evidence="3" id="KW-1185">Reference proteome</keyword>
<keyword evidence="1" id="KW-0732">Signal</keyword>
<evidence type="ECO:0008006" key="4">
    <source>
        <dbReference type="Google" id="ProtNLM"/>
    </source>
</evidence>
<evidence type="ECO:0000313" key="3">
    <source>
        <dbReference type="Proteomes" id="UP000724874"/>
    </source>
</evidence>